<gene>
    <name evidence="4" type="ORF">HYFRA_00001215</name>
</gene>
<feature type="coiled-coil region" evidence="1">
    <location>
        <begin position="407"/>
        <end position="434"/>
    </location>
</feature>
<feature type="domain" description="Extracellular mutant protein 11 C-terminal" evidence="3">
    <location>
        <begin position="323"/>
        <end position="454"/>
    </location>
</feature>
<keyword evidence="5" id="KW-1185">Reference proteome</keyword>
<dbReference type="OrthoDB" id="5346740at2759"/>
<proteinExistence type="predicted"/>
<dbReference type="Pfam" id="PF15463">
    <property type="entry name" value="ECM11"/>
    <property type="match status" value="1"/>
</dbReference>
<evidence type="ECO:0000313" key="5">
    <source>
        <dbReference type="Proteomes" id="UP000696280"/>
    </source>
</evidence>
<dbReference type="AlphaFoldDB" id="A0A9N9KTM3"/>
<reference evidence="4" key="1">
    <citation type="submission" date="2021-07" db="EMBL/GenBank/DDBJ databases">
        <authorList>
            <person name="Durling M."/>
        </authorList>
    </citation>
    <scope>NUCLEOTIDE SEQUENCE</scope>
</reference>
<keyword evidence="1" id="KW-0175">Coiled coil</keyword>
<protein>
    <recommendedName>
        <fullName evidence="3">Extracellular mutant protein 11 C-terminal domain-containing protein</fullName>
    </recommendedName>
</protein>
<accession>A0A9N9KTM3</accession>
<evidence type="ECO:0000256" key="2">
    <source>
        <dbReference type="SAM" id="MobiDB-lite"/>
    </source>
</evidence>
<evidence type="ECO:0000259" key="3">
    <source>
        <dbReference type="Pfam" id="PF15463"/>
    </source>
</evidence>
<dbReference type="Proteomes" id="UP000696280">
    <property type="component" value="Unassembled WGS sequence"/>
</dbReference>
<dbReference type="EMBL" id="CAJVRL010000045">
    <property type="protein sequence ID" value="CAG8952468.1"/>
    <property type="molecule type" value="Genomic_DNA"/>
</dbReference>
<feature type="region of interest" description="Disordered" evidence="2">
    <location>
        <begin position="1"/>
        <end position="86"/>
    </location>
</feature>
<feature type="region of interest" description="Disordered" evidence="2">
    <location>
        <begin position="221"/>
        <end position="249"/>
    </location>
</feature>
<evidence type="ECO:0000256" key="1">
    <source>
        <dbReference type="SAM" id="Coils"/>
    </source>
</evidence>
<comment type="caution">
    <text evidence="4">The sequence shown here is derived from an EMBL/GenBank/DDBJ whole genome shotgun (WGS) entry which is preliminary data.</text>
</comment>
<evidence type="ECO:0000313" key="4">
    <source>
        <dbReference type="EMBL" id="CAG8952468.1"/>
    </source>
</evidence>
<feature type="region of interest" description="Disordered" evidence="2">
    <location>
        <begin position="292"/>
        <end position="318"/>
    </location>
</feature>
<feature type="compositionally biased region" description="Acidic residues" evidence="2">
    <location>
        <begin position="309"/>
        <end position="318"/>
    </location>
</feature>
<feature type="region of interest" description="Disordered" evidence="2">
    <location>
        <begin position="176"/>
        <end position="195"/>
    </location>
</feature>
<feature type="compositionally biased region" description="Polar residues" evidence="2">
    <location>
        <begin position="46"/>
        <end position="80"/>
    </location>
</feature>
<organism evidence="4 5">
    <name type="scientific">Hymenoscyphus fraxineus</name>
    <dbReference type="NCBI Taxonomy" id="746836"/>
    <lineage>
        <taxon>Eukaryota</taxon>
        <taxon>Fungi</taxon>
        <taxon>Dikarya</taxon>
        <taxon>Ascomycota</taxon>
        <taxon>Pezizomycotina</taxon>
        <taxon>Leotiomycetes</taxon>
        <taxon>Helotiales</taxon>
        <taxon>Helotiaceae</taxon>
        <taxon>Hymenoscyphus</taxon>
    </lineage>
</organism>
<name>A0A9N9KTM3_9HELO</name>
<sequence length="456" mass="51350">MSNVASFLARRTGTPTPDPTTGTMTSKQERADRAKGSKVGVRNTRARTQQSGRENTITTDFRSPTPTRQQAYNPTRQNGKPPNRLNSRRAAMTEDQGDGDGAGFDTTVSTNFDHTMSELPVHVHSELSMRGEMFDGGSDGALGYFPENARFEQEEGSDEYEDTQHADLHAAMARNPAEATAQPLHRKNGEDNLPRVDYGETQEMEFQARQNDIAGRFAASNNQARAESPTKPGRGASQKRAHSQHMNETNIFPIRSFEKRQTGRFENDTLDAQTRNDIFHDASGFTSPALVDDTNHNDFNGHASSNAADGDDDDSFDDAVEVDYTDAELAGMDFATLKREEWGFNYNERTIDLKGLPREATLAQQLDVVKTLDWEDQMQFFLHMPENEWEEAGQLIMAKIADIMKSVREIRTRKREVAAKYEQLYEKREQLVRRKDDRLTAKLGRMENTGRAVLNN</sequence>
<dbReference type="InterPro" id="IPR029178">
    <property type="entry name" value="Ecm11_C"/>
</dbReference>
<feature type="compositionally biased region" description="Low complexity" evidence="2">
    <location>
        <begin position="12"/>
        <end position="25"/>
    </location>
</feature>